<name>A0A0M5J3B3_DROBS</name>
<feature type="coiled-coil region" evidence="1">
    <location>
        <begin position="27"/>
        <end position="61"/>
    </location>
</feature>
<dbReference type="AlphaFoldDB" id="A0A0M5J3B3"/>
<evidence type="ECO:0000256" key="1">
    <source>
        <dbReference type="SAM" id="Coils"/>
    </source>
</evidence>
<dbReference type="EMBL" id="CP012525">
    <property type="protein sequence ID" value="ALC42968.1"/>
    <property type="molecule type" value="Genomic_DNA"/>
</dbReference>
<evidence type="ECO:0000313" key="2">
    <source>
        <dbReference type="EMBL" id="ALC42968.1"/>
    </source>
</evidence>
<organism evidence="2 3">
    <name type="scientific">Drosophila busckii</name>
    <name type="common">Fruit fly</name>
    <dbReference type="NCBI Taxonomy" id="30019"/>
    <lineage>
        <taxon>Eukaryota</taxon>
        <taxon>Metazoa</taxon>
        <taxon>Ecdysozoa</taxon>
        <taxon>Arthropoda</taxon>
        <taxon>Hexapoda</taxon>
        <taxon>Insecta</taxon>
        <taxon>Pterygota</taxon>
        <taxon>Neoptera</taxon>
        <taxon>Endopterygota</taxon>
        <taxon>Diptera</taxon>
        <taxon>Brachycera</taxon>
        <taxon>Muscomorpha</taxon>
        <taxon>Ephydroidea</taxon>
        <taxon>Drosophilidae</taxon>
        <taxon>Drosophila</taxon>
    </lineage>
</organism>
<protein>
    <submittedName>
        <fullName evidence="2">Wac</fullName>
    </submittedName>
</protein>
<dbReference type="Proteomes" id="UP000494163">
    <property type="component" value="Chromosome 3L"/>
</dbReference>
<dbReference type="STRING" id="30019.A0A0M5J3B3"/>
<gene>
    <name evidence="2" type="ORF">Dbus_chr3Lg134</name>
</gene>
<dbReference type="OMA" id="LHIHDFN"/>
<reference evidence="2 3" key="1">
    <citation type="submission" date="2015-08" db="EMBL/GenBank/DDBJ databases">
        <title>Ancestral chromatin configuration constrains chromatin evolution on differentiating sex chromosomes in Drosophila.</title>
        <authorList>
            <person name="Zhou Q."/>
            <person name="Bachtrog D."/>
        </authorList>
    </citation>
    <scope>NUCLEOTIDE SEQUENCE [LARGE SCALE GENOMIC DNA]</scope>
    <source>
        <tissue evidence="2">Whole larvae</tissue>
    </source>
</reference>
<dbReference type="OrthoDB" id="8036393at2759"/>
<proteinExistence type="predicted"/>
<sequence>MQDINLDCLREFYFIKKREWIDNKVIIASQTAELKKVTSVIEETNKEIAKLEIFLANVNKRLIADGALQRKIIEIEDKTKALLDRQKTVSEPKECNTEAIIEKIEELQSANQSR</sequence>
<keyword evidence="1" id="KW-0175">Coiled coil</keyword>
<accession>A0A0M5J3B3</accession>
<evidence type="ECO:0000313" key="3">
    <source>
        <dbReference type="Proteomes" id="UP000494163"/>
    </source>
</evidence>
<keyword evidence="3" id="KW-1185">Reference proteome</keyword>